<reference evidence="5" key="2">
    <citation type="submission" date="2025-09" db="UniProtKB">
        <authorList>
            <consortium name="Ensembl"/>
        </authorList>
    </citation>
    <scope>IDENTIFICATION</scope>
</reference>
<dbReference type="STRING" id="1676925.ENSPKIP00000014808"/>
<feature type="domain" description="HECT" evidence="4">
    <location>
        <begin position="220"/>
        <end position="244"/>
    </location>
</feature>
<evidence type="ECO:0000256" key="2">
    <source>
        <dbReference type="ARBA" id="ARBA00022786"/>
    </source>
</evidence>
<dbReference type="Proteomes" id="UP000261540">
    <property type="component" value="Unplaced"/>
</dbReference>
<evidence type="ECO:0000256" key="1">
    <source>
        <dbReference type="ARBA" id="ARBA00022679"/>
    </source>
</evidence>
<dbReference type="InterPro" id="IPR035983">
    <property type="entry name" value="Hect_E3_ubiquitin_ligase"/>
</dbReference>
<protein>
    <recommendedName>
        <fullName evidence="4">HECT domain-containing protein</fullName>
    </recommendedName>
</protein>
<reference evidence="5" key="1">
    <citation type="submission" date="2025-08" db="UniProtKB">
        <authorList>
            <consortium name="Ensembl"/>
        </authorList>
    </citation>
    <scope>IDENTIFICATION</scope>
</reference>
<dbReference type="InterPro" id="IPR000569">
    <property type="entry name" value="HECT_dom"/>
</dbReference>
<dbReference type="Ensembl" id="ENSPKIT00000039263.1">
    <property type="protein sequence ID" value="ENSPKIP00000014808.1"/>
    <property type="gene ID" value="ENSPKIG00000001741.1"/>
</dbReference>
<dbReference type="GeneTree" id="ENSGT00460000041731"/>
<accession>A0A3B3R8V2</accession>
<keyword evidence="2 3" id="KW-0833">Ubl conjugation pathway</keyword>
<evidence type="ECO:0000259" key="4">
    <source>
        <dbReference type="PROSITE" id="PS50237"/>
    </source>
</evidence>
<dbReference type="GO" id="GO:0004842">
    <property type="term" value="F:ubiquitin-protein transferase activity"/>
    <property type="evidence" value="ECO:0007669"/>
    <property type="project" value="InterPro"/>
</dbReference>
<dbReference type="AlphaFoldDB" id="A0A3B3R8V2"/>
<organism evidence="5 6">
    <name type="scientific">Paramormyrops kingsleyae</name>
    <dbReference type="NCBI Taxonomy" id="1676925"/>
    <lineage>
        <taxon>Eukaryota</taxon>
        <taxon>Metazoa</taxon>
        <taxon>Chordata</taxon>
        <taxon>Craniata</taxon>
        <taxon>Vertebrata</taxon>
        <taxon>Euteleostomi</taxon>
        <taxon>Actinopterygii</taxon>
        <taxon>Neopterygii</taxon>
        <taxon>Teleostei</taxon>
        <taxon>Osteoglossocephala</taxon>
        <taxon>Osteoglossomorpha</taxon>
        <taxon>Osteoglossiformes</taxon>
        <taxon>Mormyridae</taxon>
        <taxon>Paramormyrops</taxon>
    </lineage>
</organism>
<dbReference type="PROSITE" id="PS50237">
    <property type="entry name" value="HECT"/>
    <property type="match status" value="1"/>
</dbReference>
<proteinExistence type="predicted"/>
<keyword evidence="1" id="KW-0808">Transferase</keyword>
<name>A0A3B3R8V2_9TELE</name>
<comment type="caution">
    <text evidence="3">Lacks conserved residue(s) required for the propagation of feature annotation.</text>
</comment>
<sequence length="542" mass="60376">MMTITGGWLLYKSAGGHGRRNLSVVPPESEGYTGSTIRSASGAGKTMLYIAPLQEEFDLEPLPDNSQEFSHMPKAECKNCFKILPLQILALHVKQCNASKSDKPSDSEPEVTEVVLSCEKNTKEGKCPICQKNYPAMELELHASVCGDWASPLSCRGGSPVGLEEQQNEKITCEEDVLRWLATRVDKSKEFCICVSRMNLLERGLMLWQRQKNSSPVNLLKVTFIGEAGIDTGALRKEFLTEMVAGLETLLFEGEDGKGKMPKYSLNDLDSGIFRVAGEIFAASLAQGGPAPAFLQEWCYDFLLTGDLKNITRNDVHDMEFSSLIKMVEESSDLSSCTEQIISCGYTGPINEENKDKITRAILLHSAARRTVMLRQLREGLQLYGLIDVMERNRELCRGLFVAGADHNVDSYYIVSHLAPTMSETGSQRHARETQILNNFQDFLQELEDGTAEDALSVPEVMQWLTGQSHRHLLLSERENFKITVHFDHTCMERMPSHTICYPVVSACAQAITFPTAHCVHYSDFKNNVATAIKCGAGFHRL</sequence>
<keyword evidence="6" id="KW-1185">Reference proteome</keyword>
<dbReference type="SUPFAM" id="SSF56204">
    <property type="entry name" value="Hect, E3 ligase catalytic domain"/>
    <property type="match status" value="1"/>
</dbReference>
<evidence type="ECO:0000256" key="3">
    <source>
        <dbReference type="PROSITE-ProRule" id="PRU00104"/>
    </source>
</evidence>
<evidence type="ECO:0000313" key="6">
    <source>
        <dbReference type="Proteomes" id="UP000261540"/>
    </source>
</evidence>
<dbReference type="Gene3D" id="3.90.1750.10">
    <property type="entry name" value="Hect, E3 ligase catalytic domains"/>
    <property type="match status" value="1"/>
</dbReference>
<evidence type="ECO:0000313" key="5">
    <source>
        <dbReference type="Ensembl" id="ENSPKIP00000014808.1"/>
    </source>
</evidence>